<dbReference type="EMBL" id="PIWU01000038">
    <property type="protein sequence ID" value="PKE55261.1"/>
    <property type="molecule type" value="Genomic_DNA"/>
</dbReference>
<proteinExistence type="predicted"/>
<reference evidence="1" key="1">
    <citation type="submission" date="2017-12" db="EMBL/GenBank/DDBJ databases">
        <title>Genomics of Macrococcus caseolyticus.</title>
        <authorList>
            <person name="MacFadyen A.C."/>
            <person name="Paterson G.K."/>
        </authorList>
    </citation>
    <scope>NUCLEOTIDE SEQUENCE</scope>
    <source>
        <strain evidence="1">5459_5_49</strain>
    </source>
</reference>
<dbReference type="Proteomes" id="UP000233606">
    <property type="component" value="Unassembled WGS sequence"/>
</dbReference>
<name>A0ACC9MNX9_9STAP</name>
<keyword evidence="2" id="KW-1185">Reference proteome</keyword>
<evidence type="ECO:0000313" key="2">
    <source>
        <dbReference type="Proteomes" id="UP000233606"/>
    </source>
</evidence>
<accession>A0ACC9MNX9</accession>
<sequence length="179" mass="19798">MNKFSKVILASTLLLSSSSLFIKDSVSLAAEKEKTLVTTSTTNSINLPISSAQNSVVFKEPQRVNVNPGSMNWKYRNTQYGSTKFEAEGTYIMKNLIFDGVGAAVGGGIAPGVGKYIGGFIVDKYIASPYLSKDKVYYYKNVYYTATDSVNLYVKCESFIYSDKARTKLVYSTWASHTY</sequence>
<organism evidence="1 2">
    <name type="scientific">Macrococcoides caseolyticum</name>
    <dbReference type="NCBI Taxonomy" id="69966"/>
    <lineage>
        <taxon>Bacteria</taxon>
        <taxon>Bacillati</taxon>
        <taxon>Bacillota</taxon>
        <taxon>Bacilli</taxon>
        <taxon>Bacillales</taxon>
        <taxon>Staphylococcaceae</taxon>
        <taxon>Macrococcoides</taxon>
    </lineage>
</organism>
<gene>
    <name evidence="1" type="ORF">CW682_12470</name>
</gene>
<comment type="caution">
    <text evidence="1">The sequence shown here is derived from an EMBL/GenBank/DDBJ whole genome shotgun (WGS) entry which is preliminary data.</text>
</comment>
<evidence type="ECO:0000313" key="1">
    <source>
        <dbReference type="EMBL" id="PKE55261.1"/>
    </source>
</evidence>
<protein>
    <submittedName>
        <fullName evidence="1">Uncharacterized protein</fullName>
    </submittedName>
</protein>